<evidence type="ECO:0000313" key="3">
    <source>
        <dbReference type="Proteomes" id="UP000572817"/>
    </source>
</evidence>
<gene>
    <name evidence="2" type="ORF">GTA08_BOTSDO12954</name>
</gene>
<dbReference type="EMBL" id="WWBZ02000009">
    <property type="protein sequence ID" value="KAF4311468.1"/>
    <property type="molecule type" value="Genomic_DNA"/>
</dbReference>
<protein>
    <submittedName>
        <fullName evidence="2">Uncharacterized protein</fullName>
    </submittedName>
</protein>
<evidence type="ECO:0000256" key="1">
    <source>
        <dbReference type="SAM" id="MobiDB-lite"/>
    </source>
</evidence>
<accession>A0A8H4J3I8</accession>
<reference evidence="2" key="1">
    <citation type="submission" date="2020-04" db="EMBL/GenBank/DDBJ databases">
        <title>Genome Assembly and Annotation of Botryosphaeria dothidea sdau 11-99, a Latent Pathogen of Apple Fruit Ring Rot in China.</title>
        <authorList>
            <person name="Yu C."/>
            <person name="Diao Y."/>
            <person name="Lu Q."/>
            <person name="Zhao J."/>
            <person name="Cui S."/>
            <person name="Peng C."/>
            <person name="He B."/>
            <person name="Liu H."/>
        </authorList>
    </citation>
    <scope>NUCLEOTIDE SEQUENCE [LARGE SCALE GENOMIC DNA]</scope>
    <source>
        <strain evidence="2">Sdau11-99</strain>
    </source>
</reference>
<dbReference type="AlphaFoldDB" id="A0A8H4J3I8"/>
<proteinExistence type="predicted"/>
<evidence type="ECO:0000313" key="2">
    <source>
        <dbReference type="EMBL" id="KAF4311468.1"/>
    </source>
</evidence>
<organism evidence="2 3">
    <name type="scientific">Botryosphaeria dothidea</name>
    <dbReference type="NCBI Taxonomy" id="55169"/>
    <lineage>
        <taxon>Eukaryota</taxon>
        <taxon>Fungi</taxon>
        <taxon>Dikarya</taxon>
        <taxon>Ascomycota</taxon>
        <taxon>Pezizomycotina</taxon>
        <taxon>Dothideomycetes</taxon>
        <taxon>Dothideomycetes incertae sedis</taxon>
        <taxon>Botryosphaeriales</taxon>
        <taxon>Botryosphaeriaceae</taxon>
        <taxon>Botryosphaeria</taxon>
    </lineage>
</organism>
<feature type="region of interest" description="Disordered" evidence="1">
    <location>
        <begin position="51"/>
        <end position="70"/>
    </location>
</feature>
<keyword evidence="3" id="KW-1185">Reference proteome</keyword>
<comment type="caution">
    <text evidence="2">The sequence shown here is derived from an EMBL/GenBank/DDBJ whole genome shotgun (WGS) entry which is preliminary data.</text>
</comment>
<name>A0A8H4J3I8_9PEZI</name>
<sequence>MSSILQQGTPLGPPLAQPGLTQMSEDQLDRSRPDVVASQIIPTYYHFGGRRRGSGGVGSPFNQMPSRPGALRGCPVTPALQLSQRLSPAAVSLRGLFRPPLTPIPASTAASEVPLKMVSYCSDLMREL</sequence>
<dbReference type="Proteomes" id="UP000572817">
    <property type="component" value="Unassembled WGS sequence"/>
</dbReference>
<feature type="region of interest" description="Disordered" evidence="1">
    <location>
        <begin position="1"/>
        <end position="33"/>
    </location>
</feature>